<evidence type="ECO:0000256" key="3">
    <source>
        <dbReference type="ARBA" id="ARBA00023163"/>
    </source>
</evidence>
<evidence type="ECO:0000256" key="1">
    <source>
        <dbReference type="ARBA" id="ARBA00023015"/>
    </source>
</evidence>
<dbReference type="Gene3D" id="2.10.109.10">
    <property type="entry name" value="Umud Fragment, subunit A"/>
    <property type="match status" value="1"/>
</dbReference>
<dbReference type="InterPro" id="IPR010982">
    <property type="entry name" value="Lambda_DNA-bd_dom_sf"/>
</dbReference>
<feature type="domain" description="HTH cro/C1-type" evidence="4">
    <location>
        <begin position="19"/>
        <end position="72"/>
    </location>
</feature>
<dbReference type="PROSITE" id="PS50943">
    <property type="entry name" value="HTH_CROC1"/>
    <property type="match status" value="1"/>
</dbReference>
<gene>
    <name evidence="5" type="ORF">AXF13_02155</name>
</gene>
<dbReference type="InterPro" id="IPR039418">
    <property type="entry name" value="LexA-like"/>
</dbReference>
<dbReference type="SUPFAM" id="SSF51306">
    <property type="entry name" value="LexA/Signal peptidase"/>
    <property type="match status" value="1"/>
</dbReference>
<dbReference type="PANTHER" id="PTHR40661">
    <property type="match status" value="1"/>
</dbReference>
<dbReference type="InterPro" id="IPR015927">
    <property type="entry name" value="Peptidase_S24_S26A/B/C"/>
</dbReference>
<reference evidence="6" key="1">
    <citation type="submission" date="2016-02" db="EMBL/GenBank/DDBJ databases">
        <authorList>
            <person name="Holder M.E."/>
            <person name="Ajami N.J."/>
            <person name="Petrosino J.F."/>
        </authorList>
    </citation>
    <scope>NUCLEOTIDE SEQUENCE [LARGE SCALE GENOMIC DNA]</scope>
    <source>
        <strain evidence="6">CCUG 45958</strain>
    </source>
</reference>
<dbReference type="AlphaFoldDB" id="A0A109W3P0"/>
<dbReference type="GO" id="GO:0003677">
    <property type="term" value="F:DNA binding"/>
    <property type="evidence" value="ECO:0007669"/>
    <property type="project" value="UniProtKB-KW"/>
</dbReference>
<evidence type="ECO:0000313" key="5">
    <source>
        <dbReference type="EMBL" id="AMD89015.1"/>
    </source>
</evidence>
<dbReference type="InterPro" id="IPR036286">
    <property type="entry name" value="LexA/Signal_pep-like_sf"/>
</dbReference>
<dbReference type="SMART" id="SM00530">
    <property type="entry name" value="HTH_XRE"/>
    <property type="match status" value="1"/>
</dbReference>
<keyword evidence="6" id="KW-1185">Reference proteome</keyword>
<dbReference type="EMBL" id="CP014229">
    <property type="protein sequence ID" value="AMD89015.1"/>
    <property type="molecule type" value="Genomic_DNA"/>
</dbReference>
<dbReference type="PANTHER" id="PTHR40661:SF3">
    <property type="entry name" value="FELS-1 PROPHAGE TRANSCRIPTIONAL REGULATOR"/>
    <property type="match status" value="1"/>
</dbReference>
<keyword evidence="3" id="KW-0804">Transcription</keyword>
<dbReference type="InterPro" id="IPR001387">
    <property type="entry name" value="Cro/C1-type_HTH"/>
</dbReference>
<dbReference type="SUPFAM" id="SSF47413">
    <property type="entry name" value="lambda repressor-like DNA-binding domains"/>
    <property type="match status" value="1"/>
</dbReference>
<evidence type="ECO:0000256" key="2">
    <source>
        <dbReference type="ARBA" id="ARBA00023125"/>
    </source>
</evidence>
<dbReference type="Pfam" id="PF01381">
    <property type="entry name" value="HTH_3"/>
    <property type="match status" value="1"/>
</dbReference>
<dbReference type="RefSeq" id="WP_062251483.1">
    <property type="nucleotide sequence ID" value="NZ_CP014229.1"/>
</dbReference>
<dbReference type="STRING" id="44742.AXF13_02155"/>
<name>A0A109W3P0_9BACT</name>
<accession>A0A109W3P0</accession>
<proteinExistence type="predicted"/>
<evidence type="ECO:0000313" key="6">
    <source>
        <dbReference type="Proteomes" id="UP000069241"/>
    </source>
</evidence>
<dbReference type="KEGG" id="dfi:AXF13_02155"/>
<organism evidence="5 6">
    <name type="scientific">Desulfovibrio fairfieldensis</name>
    <dbReference type="NCBI Taxonomy" id="44742"/>
    <lineage>
        <taxon>Bacteria</taxon>
        <taxon>Pseudomonadati</taxon>
        <taxon>Thermodesulfobacteriota</taxon>
        <taxon>Desulfovibrionia</taxon>
        <taxon>Desulfovibrionales</taxon>
        <taxon>Desulfovibrionaceae</taxon>
        <taxon>Desulfovibrio</taxon>
    </lineage>
</organism>
<dbReference type="Pfam" id="PF00717">
    <property type="entry name" value="Peptidase_S24"/>
    <property type="match status" value="1"/>
</dbReference>
<keyword evidence="2" id="KW-0238">DNA-binding</keyword>
<dbReference type="CDD" id="cd00093">
    <property type="entry name" value="HTH_XRE"/>
    <property type="match status" value="1"/>
</dbReference>
<protein>
    <submittedName>
        <fullName evidence="5">Repressor</fullName>
    </submittedName>
</protein>
<sequence length="227" mass="24963">MKTAPLSSGGLHSGFAERLRQRRVQLALRKQDLAAQVGVSLTTIQQYENGQLPKGEFAVRLSEALRCSLDWLLAGKGDADGDVLDTPEARLVMVPMVEARLSAGTGSFETGGEILRHYAFRWDFLHRKGNPAQMVLLRVSGDSMQPRILHNDVVLIDQSQSDPVPGRIYAVGVEDMVYLKIVNAMPGKLILTSVNPDYAPIEADTCEQLADLVRIIGRAVWVGRELD</sequence>
<keyword evidence="1" id="KW-0805">Transcription regulation</keyword>
<dbReference type="Gene3D" id="1.10.260.40">
    <property type="entry name" value="lambda repressor-like DNA-binding domains"/>
    <property type="match status" value="1"/>
</dbReference>
<dbReference type="Proteomes" id="UP000069241">
    <property type="component" value="Chromosome"/>
</dbReference>
<evidence type="ECO:0000259" key="4">
    <source>
        <dbReference type="PROSITE" id="PS50943"/>
    </source>
</evidence>
<dbReference type="CDD" id="cd06529">
    <property type="entry name" value="S24_LexA-like"/>
    <property type="match status" value="1"/>
</dbReference>